<gene>
    <name evidence="3" type="ORF">NSE01_32510</name>
</gene>
<dbReference type="EMBL" id="BJYR01000021">
    <property type="protein sequence ID" value="GEO01419.1"/>
    <property type="molecule type" value="Genomic_DNA"/>
</dbReference>
<dbReference type="GO" id="GO:0009307">
    <property type="term" value="P:DNA restriction-modification system"/>
    <property type="evidence" value="ECO:0007669"/>
    <property type="project" value="UniProtKB-KW"/>
</dbReference>
<accession>A0A512ANY5</accession>
<dbReference type="AlphaFoldDB" id="A0A512ANY5"/>
<evidence type="ECO:0000256" key="1">
    <source>
        <dbReference type="ARBA" id="ARBA00022747"/>
    </source>
</evidence>
<reference evidence="3 4" key="1">
    <citation type="submission" date="2019-07" db="EMBL/GenBank/DDBJ databases">
        <title>Whole genome shotgun sequence of Novosphingobium sediminis NBRC 106119.</title>
        <authorList>
            <person name="Hosoyama A."/>
            <person name="Uohara A."/>
            <person name="Ohji S."/>
            <person name="Ichikawa N."/>
        </authorList>
    </citation>
    <scope>NUCLEOTIDE SEQUENCE [LARGE SCALE GENOMIC DNA]</scope>
    <source>
        <strain evidence="3 4">NBRC 106119</strain>
    </source>
</reference>
<keyword evidence="1" id="KW-0680">Restriction system</keyword>
<protein>
    <recommendedName>
        <fullName evidence="5">Type I restriction modification DNA specificity domain-containing protein</fullName>
    </recommendedName>
</protein>
<dbReference type="SUPFAM" id="SSF116734">
    <property type="entry name" value="DNA methylase specificity domain"/>
    <property type="match status" value="1"/>
</dbReference>
<dbReference type="PANTHER" id="PTHR30408">
    <property type="entry name" value="TYPE-1 RESTRICTION ENZYME ECOKI SPECIFICITY PROTEIN"/>
    <property type="match status" value="1"/>
</dbReference>
<sequence length="303" mass="34014">MTSAQYGHMIKHLEIGHLEALPFVSMPAGYEERFNQAFDKIIQLRNRSHEQTEKAERLFEKNFGKYFSKLSDKVGFSVSASSALAGQRRRFEAQFHNPDVRELVRHLSGSAISWDSISELGYSVWLPTRFRRINAEDGVPFVDSSVLFEINPDSKKFIQDSDFGDPFRGRVMAGWLLLARSGQTYGINGSTMIASSAHEEKIISDHVIRIAPEAPKCRVGYLHVAMSHPELGRPRVKALPYGSSIPEIEVTDVESFLIPRLDSEREDEIADLAESAAADRDLADTIEVQIASEADELVQSFIQ</sequence>
<keyword evidence="4" id="KW-1185">Reference proteome</keyword>
<evidence type="ECO:0000313" key="4">
    <source>
        <dbReference type="Proteomes" id="UP000321464"/>
    </source>
</evidence>
<comment type="caution">
    <text evidence="3">The sequence shown here is derived from an EMBL/GenBank/DDBJ whole genome shotgun (WGS) entry which is preliminary data.</text>
</comment>
<evidence type="ECO:0000256" key="2">
    <source>
        <dbReference type="ARBA" id="ARBA00023125"/>
    </source>
</evidence>
<dbReference type="GO" id="GO:0003677">
    <property type="term" value="F:DNA binding"/>
    <property type="evidence" value="ECO:0007669"/>
    <property type="project" value="UniProtKB-KW"/>
</dbReference>
<evidence type="ECO:0000313" key="3">
    <source>
        <dbReference type="EMBL" id="GEO01419.1"/>
    </source>
</evidence>
<organism evidence="3 4">
    <name type="scientific">Novosphingobium sediminis</name>
    <dbReference type="NCBI Taxonomy" id="707214"/>
    <lineage>
        <taxon>Bacteria</taxon>
        <taxon>Pseudomonadati</taxon>
        <taxon>Pseudomonadota</taxon>
        <taxon>Alphaproteobacteria</taxon>
        <taxon>Sphingomonadales</taxon>
        <taxon>Sphingomonadaceae</taxon>
        <taxon>Novosphingobium</taxon>
    </lineage>
</organism>
<dbReference type="PANTHER" id="PTHR30408:SF12">
    <property type="entry name" value="TYPE I RESTRICTION ENZYME MJAVIII SPECIFICITY SUBUNIT"/>
    <property type="match status" value="1"/>
</dbReference>
<dbReference type="Proteomes" id="UP000321464">
    <property type="component" value="Unassembled WGS sequence"/>
</dbReference>
<keyword evidence="2" id="KW-0238">DNA-binding</keyword>
<proteinExistence type="predicted"/>
<dbReference type="InterPro" id="IPR044946">
    <property type="entry name" value="Restrct_endonuc_typeI_TRD_sf"/>
</dbReference>
<name>A0A512ANY5_9SPHN</name>
<dbReference type="InterPro" id="IPR052021">
    <property type="entry name" value="Type-I_RS_S_subunit"/>
</dbReference>
<evidence type="ECO:0008006" key="5">
    <source>
        <dbReference type="Google" id="ProtNLM"/>
    </source>
</evidence>
<dbReference type="Gene3D" id="3.90.220.20">
    <property type="entry name" value="DNA methylase specificity domains"/>
    <property type="match status" value="1"/>
</dbReference>